<comment type="cofactor">
    <cofactor evidence="2">
        <name>Zn(2+)</name>
        <dbReference type="ChEBI" id="CHEBI:29105"/>
    </cofactor>
</comment>
<evidence type="ECO:0000313" key="15">
    <source>
        <dbReference type="Proteomes" id="UP000774617"/>
    </source>
</evidence>
<keyword evidence="12" id="KW-0865">Zymogen</keyword>
<feature type="signal peptide" evidence="13">
    <location>
        <begin position="1"/>
        <end position="18"/>
    </location>
</feature>
<dbReference type="SUPFAM" id="SSF55486">
    <property type="entry name" value="Metalloproteases ('zincins'), catalytic domain"/>
    <property type="match status" value="1"/>
</dbReference>
<evidence type="ECO:0000256" key="10">
    <source>
        <dbReference type="ARBA" id="ARBA00022833"/>
    </source>
</evidence>
<keyword evidence="5" id="KW-0645">Protease</keyword>
<comment type="caution">
    <text evidence="14">The sequence shown here is derived from an EMBL/GenBank/DDBJ whole genome shotgun (WGS) entry which is preliminary data.</text>
</comment>
<evidence type="ECO:0000256" key="4">
    <source>
        <dbReference type="ARBA" id="ARBA00012431"/>
    </source>
</evidence>
<evidence type="ECO:0000256" key="7">
    <source>
        <dbReference type="ARBA" id="ARBA00022723"/>
    </source>
</evidence>
<protein>
    <recommendedName>
        <fullName evidence="4">deuterolysin</fullName>
        <ecNumber evidence="4">3.4.24.39</ecNumber>
    </recommendedName>
</protein>
<reference evidence="14 15" key="1">
    <citation type="journal article" date="2021" name="Nat. Commun.">
        <title>Genetic determinants of endophytism in the Arabidopsis root mycobiome.</title>
        <authorList>
            <person name="Mesny F."/>
            <person name="Miyauchi S."/>
            <person name="Thiergart T."/>
            <person name="Pickel B."/>
            <person name="Atanasova L."/>
            <person name="Karlsson M."/>
            <person name="Huettel B."/>
            <person name="Barry K.W."/>
            <person name="Haridas S."/>
            <person name="Chen C."/>
            <person name="Bauer D."/>
            <person name="Andreopoulos W."/>
            <person name="Pangilinan J."/>
            <person name="LaButti K."/>
            <person name="Riley R."/>
            <person name="Lipzen A."/>
            <person name="Clum A."/>
            <person name="Drula E."/>
            <person name="Henrissat B."/>
            <person name="Kohler A."/>
            <person name="Grigoriev I.V."/>
            <person name="Martin F.M."/>
            <person name="Hacquard S."/>
        </authorList>
    </citation>
    <scope>NUCLEOTIDE SEQUENCE [LARGE SCALE GENOMIC DNA]</scope>
    <source>
        <strain evidence="14 15">MPI-SDFR-AT-0080</strain>
    </source>
</reference>
<dbReference type="Gene3D" id="3.40.390.10">
    <property type="entry name" value="Collagenase (Catalytic Domain)"/>
    <property type="match status" value="1"/>
</dbReference>
<dbReference type="Proteomes" id="UP000774617">
    <property type="component" value="Unassembled WGS sequence"/>
</dbReference>
<evidence type="ECO:0000256" key="1">
    <source>
        <dbReference type="ARBA" id="ARBA00001187"/>
    </source>
</evidence>
<feature type="chain" id="PRO_5047205673" description="deuterolysin" evidence="13">
    <location>
        <begin position="19"/>
        <end position="530"/>
    </location>
</feature>
<keyword evidence="11" id="KW-0482">Metalloprotease</keyword>
<evidence type="ECO:0000256" key="8">
    <source>
        <dbReference type="ARBA" id="ARBA00022729"/>
    </source>
</evidence>
<evidence type="ECO:0000256" key="6">
    <source>
        <dbReference type="ARBA" id="ARBA00022685"/>
    </source>
</evidence>
<organism evidence="14 15">
    <name type="scientific">Macrophomina phaseolina</name>
    <dbReference type="NCBI Taxonomy" id="35725"/>
    <lineage>
        <taxon>Eukaryota</taxon>
        <taxon>Fungi</taxon>
        <taxon>Dikarya</taxon>
        <taxon>Ascomycota</taxon>
        <taxon>Pezizomycotina</taxon>
        <taxon>Dothideomycetes</taxon>
        <taxon>Dothideomycetes incertae sedis</taxon>
        <taxon>Botryosphaeriales</taxon>
        <taxon>Botryosphaeriaceae</taxon>
        <taxon>Macrophomina</taxon>
    </lineage>
</organism>
<evidence type="ECO:0000256" key="9">
    <source>
        <dbReference type="ARBA" id="ARBA00022801"/>
    </source>
</evidence>
<gene>
    <name evidence="14" type="ORF">B0J12DRAFT_784722</name>
</gene>
<dbReference type="EMBL" id="JAGTJR010000010">
    <property type="protein sequence ID" value="KAH7053149.1"/>
    <property type="molecule type" value="Genomic_DNA"/>
</dbReference>
<dbReference type="InterPro" id="IPR001384">
    <property type="entry name" value="Peptidase_M35"/>
</dbReference>
<dbReference type="InterPro" id="IPR024079">
    <property type="entry name" value="MetalloPept_cat_dom_sf"/>
</dbReference>
<keyword evidence="9" id="KW-0378">Hydrolase</keyword>
<evidence type="ECO:0000256" key="5">
    <source>
        <dbReference type="ARBA" id="ARBA00022670"/>
    </source>
</evidence>
<keyword evidence="15" id="KW-1185">Reference proteome</keyword>
<proteinExistence type="inferred from homology"/>
<keyword evidence="8 13" id="KW-0732">Signal</keyword>
<keyword evidence="10" id="KW-0862">Zinc</keyword>
<dbReference type="EC" id="3.4.24.39" evidence="4"/>
<name>A0ABQ8GDW0_9PEZI</name>
<evidence type="ECO:0000256" key="3">
    <source>
        <dbReference type="ARBA" id="ARBA00010279"/>
    </source>
</evidence>
<evidence type="ECO:0000256" key="12">
    <source>
        <dbReference type="ARBA" id="ARBA00023145"/>
    </source>
</evidence>
<dbReference type="PANTHER" id="PTHR37016">
    <property type="match status" value="1"/>
</dbReference>
<keyword evidence="6" id="KW-0165">Cleavage on pair of basic residues</keyword>
<accession>A0ABQ8GDW0</accession>
<evidence type="ECO:0000256" key="2">
    <source>
        <dbReference type="ARBA" id="ARBA00001947"/>
    </source>
</evidence>
<dbReference type="PANTHER" id="PTHR37016:SF3">
    <property type="entry name" value="NEUTRAL PROTEASE 2-RELATED"/>
    <property type="match status" value="1"/>
</dbReference>
<dbReference type="InterPro" id="IPR050414">
    <property type="entry name" value="Fungal_M35_metalloproteases"/>
</dbReference>
<keyword evidence="7" id="KW-0479">Metal-binding</keyword>
<evidence type="ECO:0000256" key="13">
    <source>
        <dbReference type="SAM" id="SignalP"/>
    </source>
</evidence>
<evidence type="ECO:0000313" key="14">
    <source>
        <dbReference type="EMBL" id="KAH7053149.1"/>
    </source>
</evidence>
<sequence length="530" mass="58991">MRALLHLLLLALLVLVHCAPSPNGRPADEGLMMAKDEDPDDRPDLPVDPMEIANLRQIWCKKCKPQPKYEFKEDFTYAPDKVWYGDFVSYCVLGFAAKYASSLAKNLGNVDPWGYPWGKSPIHTRRDSFNHIRLSDGFADLDLPFDRGTQVTFAGGEVASLNVSIERTGNTKVEAHIHNTGTTDLHLLKSKSILDERRLEKLAVFHTENGTALPFKESHRPSGNETTLGSEHDWSFIQAKTTIHVEVDIADMYDLSLGGNYTVVLADFLIARPDGSTEIGMLEFAVPQAALISVDGAKAAEALAPHLQSTLEARYRIVDCDETGLNSKLRRGRAACTRVAAAASREALMAEHFGIAKDRFDKYFHENWPWTRCTVSNKFTAIAEECRIVPPVAHPLGIVKGSVTTFTCLDELDECNDVQWSKTNLVDRMTVLCPSAYTLLITPRRINWPAPTIAGTIIWELGLFWIIGEWMLFEFPGAFDQPGSTLLPWTDAIMSTSTYTYYAEEAFLILPPHRSSAGRAEASTEQLVTP</sequence>
<comment type="catalytic activity">
    <reaction evidence="1">
        <text>Preferential cleavage of bonds with hydrophobic residues in P1'. Also 3-Asn-|-Gln-4 and 8-Gly-|-Ser-9 bonds in insulin B chain.</text>
        <dbReference type="EC" id="3.4.24.39"/>
    </reaction>
</comment>
<evidence type="ECO:0000256" key="11">
    <source>
        <dbReference type="ARBA" id="ARBA00023049"/>
    </source>
</evidence>
<dbReference type="Gene3D" id="2.60.40.2970">
    <property type="match status" value="1"/>
</dbReference>
<comment type="similarity">
    <text evidence="3">Belongs to the peptidase M35 family.</text>
</comment>
<dbReference type="Pfam" id="PF02102">
    <property type="entry name" value="Peptidase_M35"/>
    <property type="match status" value="1"/>
</dbReference>